<dbReference type="EC" id="2.7.13.3" evidence="3"/>
<keyword evidence="7 14" id="KW-0418">Kinase</keyword>
<comment type="subcellular location">
    <subcellularLocation>
        <location evidence="2">Membrane</location>
    </subcellularLocation>
</comment>
<evidence type="ECO:0000256" key="7">
    <source>
        <dbReference type="ARBA" id="ARBA00022777"/>
    </source>
</evidence>
<comment type="catalytic activity">
    <reaction evidence="1">
        <text>ATP + protein L-histidine = ADP + protein N-phospho-L-histidine.</text>
        <dbReference type="EC" id="2.7.13.3"/>
    </reaction>
</comment>
<evidence type="ECO:0000256" key="8">
    <source>
        <dbReference type="ARBA" id="ARBA00022989"/>
    </source>
</evidence>
<keyword evidence="10 11" id="KW-0472">Membrane</keyword>
<dbReference type="InterPro" id="IPR003661">
    <property type="entry name" value="HisK_dim/P_dom"/>
</dbReference>
<evidence type="ECO:0000256" key="5">
    <source>
        <dbReference type="ARBA" id="ARBA00022679"/>
    </source>
</evidence>
<evidence type="ECO:0000259" key="13">
    <source>
        <dbReference type="PROSITE" id="PS50885"/>
    </source>
</evidence>
<dbReference type="Gene3D" id="3.30.565.10">
    <property type="entry name" value="Histidine kinase-like ATPase, C-terminal domain"/>
    <property type="match status" value="1"/>
</dbReference>
<feature type="domain" description="HAMP" evidence="13">
    <location>
        <begin position="182"/>
        <end position="235"/>
    </location>
</feature>
<dbReference type="PROSITE" id="PS50885">
    <property type="entry name" value="HAMP"/>
    <property type="match status" value="1"/>
</dbReference>
<dbReference type="SUPFAM" id="SSF47384">
    <property type="entry name" value="Homodimeric domain of signal transducing histidine kinase"/>
    <property type="match status" value="1"/>
</dbReference>
<evidence type="ECO:0000256" key="9">
    <source>
        <dbReference type="ARBA" id="ARBA00023012"/>
    </source>
</evidence>
<evidence type="ECO:0000313" key="14">
    <source>
        <dbReference type="EMBL" id="MBT2186508.1"/>
    </source>
</evidence>
<dbReference type="InterPro" id="IPR004358">
    <property type="entry name" value="Sig_transdc_His_kin-like_C"/>
</dbReference>
<evidence type="ECO:0000256" key="1">
    <source>
        <dbReference type="ARBA" id="ARBA00000085"/>
    </source>
</evidence>
<feature type="transmembrane region" description="Helical" evidence="11">
    <location>
        <begin position="161"/>
        <end position="181"/>
    </location>
</feature>
<evidence type="ECO:0000256" key="11">
    <source>
        <dbReference type="SAM" id="Phobius"/>
    </source>
</evidence>
<evidence type="ECO:0000256" key="6">
    <source>
        <dbReference type="ARBA" id="ARBA00022692"/>
    </source>
</evidence>
<evidence type="ECO:0000313" key="15">
    <source>
        <dbReference type="Proteomes" id="UP001138757"/>
    </source>
</evidence>
<comment type="caution">
    <text evidence="14">The sequence shown here is derived from an EMBL/GenBank/DDBJ whole genome shotgun (WGS) entry which is preliminary data.</text>
</comment>
<keyword evidence="15" id="KW-1185">Reference proteome</keyword>
<keyword evidence="8 11" id="KW-1133">Transmembrane helix</keyword>
<dbReference type="SMART" id="SM00388">
    <property type="entry name" value="HisKA"/>
    <property type="match status" value="1"/>
</dbReference>
<keyword evidence="4" id="KW-0597">Phosphoprotein</keyword>
<name>A0A9X1IQ37_9SPHN</name>
<evidence type="ECO:0000256" key="4">
    <source>
        <dbReference type="ARBA" id="ARBA00022553"/>
    </source>
</evidence>
<dbReference type="GO" id="GO:0000155">
    <property type="term" value="F:phosphorelay sensor kinase activity"/>
    <property type="evidence" value="ECO:0007669"/>
    <property type="project" value="InterPro"/>
</dbReference>
<evidence type="ECO:0000256" key="3">
    <source>
        <dbReference type="ARBA" id="ARBA00012438"/>
    </source>
</evidence>
<evidence type="ECO:0000256" key="2">
    <source>
        <dbReference type="ARBA" id="ARBA00004370"/>
    </source>
</evidence>
<keyword evidence="5" id="KW-0808">Transferase</keyword>
<dbReference type="Gene3D" id="6.10.340.10">
    <property type="match status" value="1"/>
</dbReference>
<dbReference type="Proteomes" id="UP001138757">
    <property type="component" value="Unassembled WGS sequence"/>
</dbReference>
<protein>
    <recommendedName>
        <fullName evidence="3">histidine kinase</fullName>
        <ecNumber evidence="3">2.7.13.3</ecNumber>
    </recommendedName>
</protein>
<dbReference type="InterPro" id="IPR003660">
    <property type="entry name" value="HAMP_dom"/>
</dbReference>
<dbReference type="SMART" id="SM00387">
    <property type="entry name" value="HATPase_c"/>
    <property type="match status" value="1"/>
</dbReference>
<reference evidence="14" key="1">
    <citation type="submission" date="2021-05" db="EMBL/GenBank/DDBJ databases">
        <title>Genome of Sphingobium sp. strain.</title>
        <authorList>
            <person name="Fan R."/>
        </authorList>
    </citation>
    <scope>NUCLEOTIDE SEQUENCE</scope>
    <source>
        <strain evidence="14">H33</strain>
    </source>
</reference>
<dbReference type="InterPro" id="IPR003594">
    <property type="entry name" value="HATPase_dom"/>
</dbReference>
<evidence type="ECO:0000256" key="10">
    <source>
        <dbReference type="ARBA" id="ARBA00023136"/>
    </source>
</evidence>
<dbReference type="GO" id="GO:0005886">
    <property type="term" value="C:plasma membrane"/>
    <property type="evidence" value="ECO:0007669"/>
    <property type="project" value="TreeGrafter"/>
</dbReference>
<dbReference type="EMBL" id="JAHGAW010000003">
    <property type="protein sequence ID" value="MBT2186508.1"/>
    <property type="molecule type" value="Genomic_DNA"/>
</dbReference>
<feature type="domain" description="Histidine kinase" evidence="12">
    <location>
        <begin position="243"/>
        <end position="451"/>
    </location>
</feature>
<gene>
    <name evidence="14" type="ORF">KK488_06055</name>
</gene>
<accession>A0A9X1IQ37</accession>
<dbReference type="Pfam" id="PF02518">
    <property type="entry name" value="HATPase_c"/>
    <property type="match status" value="1"/>
</dbReference>
<evidence type="ECO:0000259" key="12">
    <source>
        <dbReference type="PROSITE" id="PS50109"/>
    </source>
</evidence>
<dbReference type="InterPro" id="IPR036097">
    <property type="entry name" value="HisK_dim/P_sf"/>
</dbReference>
<dbReference type="InterPro" id="IPR005467">
    <property type="entry name" value="His_kinase_dom"/>
</dbReference>
<organism evidence="14 15">
    <name type="scientific">Sphingobium nicotianae</name>
    <dbReference type="NCBI Taxonomy" id="2782607"/>
    <lineage>
        <taxon>Bacteria</taxon>
        <taxon>Pseudomonadati</taxon>
        <taxon>Pseudomonadota</taxon>
        <taxon>Alphaproteobacteria</taxon>
        <taxon>Sphingomonadales</taxon>
        <taxon>Sphingomonadaceae</taxon>
        <taxon>Sphingobium</taxon>
    </lineage>
</organism>
<proteinExistence type="predicted"/>
<dbReference type="InterPro" id="IPR050428">
    <property type="entry name" value="TCS_sensor_his_kinase"/>
</dbReference>
<dbReference type="RefSeq" id="WP_214622237.1">
    <property type="nucleotide sequence ID" value="NZ_JAHGAW010000003.1"/>
</dbReference>
<feature type="transmembrane region" description="Helical" evidence="11">
    <location>
        <begin position="12"/>
        <end position="35"/>
    </location>
</feature>
<dbReference type="CDD" id="cd00082">
    <property type="entry name" value="HisKA"/>
    <property type="match status" value="1"/>
</dbReference>
<dbReference type="SUPFAM" id="SSF55874">
    <property type="entry name" value="ATPase domain of HSP90 chaperone/DNA topoisomerase II/histidine kinase"/>
    <property type="match status" value="1"/>
</dbReference>
<sequence>MTPAARTRRGSSIVWRVASASLLVAMLAVAMLFAVSWSTVERSASEALAATVTTDLAGLIDIHASSGETELIRRVADRKDVVNLEGRPAHYLVARGDGRPIAGDIRAWPHLSAALSEQGYVTLTGGTKVYARAAKLAPDLQLLVAREYAQDRETLSRLTQIFLGVGAAIILVVGLVAVLTARGLARRIERINEGLRAAAEGYPAALESPSHPGDEVDELARQGARLLARQAQLVRVQKHMSDHVAHEIRTPLMHLDGRLAAALEARPEPGGKGALTQSRSDIRGIVAMLDSLLDIASNEGRRGDLAGLAELDLSSLLSDLAALYEGSVEEMGLTLETAIEPGVTMLAERMQIVRLVSNLLDNAIKYVPAGGRVSLTLTQGPRIIIADDGPGIPHEDRARIFERFARSAGQVSQPGHGLGLALARAIAQRHGLMLRLADSARGACFIVEPEA</sequence>
<keyword evidence="6 11" id="KW-0812">Transmembrane</keyword>
<dbReference type="PROSITE" id="PS50109">
    <property type="entry name" value="HIS_KIN"/>
    <property type="match status" value="1"/>
</dbReference>
<dbReference type="CDD" id="cd00075">
    <property type="entry name" value="HATPase"/>
    <property type="match status" value="1"/>
</dbReference>
<dbReference type="PANTHER" id="PTHR45436:SF8">
    <property type="entry name" value="HISTIDINE KINASE"/>
    <property type="match status" value="1"/>
</dbReference>
<keyword evidence="9" id="KW-0902">Two-component regulatory system</keyword>
<dbReference type="AlphaFoldDB" id="A0A9X1IQ37"/>
<dbReference type="PANTHER" id="PTHR45436">
    <property type="entry name" value="SENSOR HISTIDINE KINASE YKOH"/>
    <property type="match status" value="1"/>
</dbReference>
<dbReference type="PRINTS" id="PR00344">
    <property type="entry name" value="BCTRLSENSOR"/>
</dbReference>
<dbReference type="InterPro" id="IPR036890">
    <property type="entry name" value="HATPase_C_sf"/>
</dbReference>